<organism evidence="1 2">
    <name type="scientific">Litoribacter ruber</name>
    <dbReference type="NCBI Taxonomy" id="702568"/>
    <lineage>
        <taxon>Bacteria</taxon>
        <taxon>Pseudomonadati</taxon>
        <taxon>Bacteroidota</taxon>
        <taxon>Cytophagia</taxon>
        <taxon>Cytophagales</taxon>
        <taxon>Cyclobacteriaceae</taxon>
        <taxon>Litoribacter</taxon>
    </lineage>
</organism>
<proteinExistence type="predicted"/>
<sequence length="1233" mass="135249">MSAFEEWSLLPGNEGKGFDEFISELRGEDGKSFGFEDLTPEQLASLRGAAGFSAFEEWSQLPGNEEKGFDEFISELRGEDGKSFGFEDFTPEQLASLRGASGFSAFEEWSLLPGNEGKGFDEFISELRGEDGKSFGVEDFTPEQLASLRGASGLSAFEEWSLLPGNEGKGFDEFISELRGEDGKSFGVEDFTPEQLASLRGASGLSAFEEWSLLPGNEGKEFDVFISELRGEDGKSFGFEGFTAEQLASWRGASGLSAFEEWSLLPGNEEKGFDVFISGLRGEDGKSFGFEGFTAEQLASWRGASGLSAFEEWSLLPGNEEKGFDVFISGLRGEDGKSFGFEDFTPEQLASLQGAQGEDGKAFKYEDFTAEQLASLRGASGFSAYEEWSLLPGNEEKGFDVFISGLRGEDGKSFGFEDFTPEQLASLQGAQGEDGKAFKYEDFTSEQLASLRGASGLSAFEEWSLLPGNEEKGFYVFISELRGEDGKSFVFEDFTAEQLASLRGASGFSAYEEWSLRPGKEEKGFEVFISELRGENGKSFGFEDFTAEQLASLRGASGFSAYEEWSLRPGKEEKGFEVFISELRGENGKSFGFEDFTAEQLASLRGASGFSAYEEWSLRPGKEEKGFEVFISELRGEYGKSLGFEEFTAEQLASLRGASGFSAYEEWSLLPGNEEKGFEIFISGLRGEDGKSFEFEDFTPEQLTSLRGGDGLSAYEIWKSLGHLGGVEDFLRDLRGERGVDGNTILSGESDPALEEGYEGDFFMNVESQTLYGPKMESSWGEGMLLKGANGIGLDFRGSFENLESYLAAENEESLNKAYYNISDRKSYIFNGHEWLMFAQDGNSSGGVGDGIEFNVDRNITREGLAGFGMNLGEGKDVAGFLEAFFFPRIAATPPTTTFTSSQLNFPYSVWKNWPDFRTEVQFSWTVANTSKQNDSDDKDIASIRLLSGGSLLAQAEPDNSGISQSGVFANIELKKPNSDLKTDFSQTYVLEVKDEEPNTITKNLTLRLLKAVQLTYPNPSLQPATTLYEYSNEDIPINVAWNINPQDEKITGLKVHGESITNITNSGNKEVKLISPANGGSESQSFTLEVTGDIYGTTTKSTASVSWAGTLYRGSFTSSVSPCSDGFSISDDQIKALSDKKLGGTWKGTAGYDFSFNSSGQYAVFAYPNDQTNQVVEYYDNITGQWIAYPPHQLKVIDREGFVNAKGFSGKSYKIVLVCVEYVSSTAKIRIR</sequence>
<dbReference type="EMBL" id="JAHCMY010000023">
    <property type="protein sequence ID" value="MBS9525896.1"/>
    <property type="molecule type" value="Genomic_DNA"/>
</dbReference>
<protein>
    <submittedName>
        <fullName evidence="1">Uncharacterized protein</fullName>
    </submittedName>
</protein>
<gene>
    <name evidence="1" type="ORF">KI659_17885</name>
</gene>
<dbReference type="AlphaFoldDB" id="A0AAP2CM83"/>
<dbReference type="Proteomes" id="UP001319104">
    <property type="component" value="Unassembled WGS sequence"/>
</dbReference>
<comment type="caution">
    <text evidence="1">The sequence shown here is derived from an EMBL/GenBank/DDBJ whole genome shotgun (WGS) entry which is preliminary data.</text>
</comment>
<accession>A0AAP2CM83</accession>
<evidence type="ECO:0000313" key="1">
    <source>
        <dbReference type="EMBL" id="MBS9525896.1"/>
    </source>
</evidence>
<keyword evidence="2" id="KW-1185">Reference proteome</keyword>
<dbReference type="RefSeq" id="WP_213946756.1">
    <property type="nucleotide sequence ID" value="NZ_JAHCMY010000023.1"/>
</dbReference>
<name>A0AAP2CM83_9BACT</name>
<evidence type="ECO:0000313" key="2">
    <source>
        <dbReference type="Proteomes" id="UP001319104"/>
    </source>
</evidence>
<reference evidence="1 2" key="1">
    <citation type="submission" date="2021-05" db="EMBL/GenBank/DDBJ databases">
        <authorList>
            <person name="Zhang Z.D."/>
            <person name="Osman G."/>
        </authorList>
    </citation>
    <scope>NUCLEOTIDE SEQUENCE [LARGE SCALE GENOMIC DNA]</scope>
    <source>
        <strain evidence="1 2">KCTC 32217</strain>
    </source>
</reference>